<dbReference type="AlphaFoldDB" id="A0A0S1XC89"/>
<dbReference type="RefSeq" id="WP_145973193.1">
    <property type="nucleotide sequence ID" value="NZ_CP013050.1"/>
</dbReference>
<dbReference type="EMBL" id="CP013050">
    <property type="protein sequence ID" value="ALM75395.1"/>
    <property type="molecule type" value="Genomic_DNA"/>
</dbReference>
<dbReference type="PATRIC" id="fig|55802.8.peg.1456"/>
<accession>A0A0S1XC89</accession>
<evidence type="ECO:0000313" key="1">
    <source>
        <dbReference type="EMBL" id="ALM75395.1"/>
    </source>
</evidence>
<sequence>MSMGKLMVYVCGNGEREYWEHAYKAEELILKLSESPISMENALQLVDKKSLDYLLQEDILKEESGQIKLNFCFTPWKDVLKLREIGVKYGEALAEYLIKNFKGVDDNLKRLNCLRFSKLEYLRFAIVGCYALDLRFLTMLENEWGESRKFIPYAREIRDDWEEIAKDFYWGCHSAKFGNYMFYSFGNHTGSRNAFPDLVWSGKARKDEAEALGKALEELHKSGKTSEILEKYGYVGVPFLDRDDEKIAWEVADRVASDVEKLVTEEKWETLKEDLGKLKASQWCTFEELFIEAWHWIFGWTNNVLIRRGYFAEPEESENGGRYIKWVSFSA</sequence>
<dbReference type="Proteomes" id="UP000066042">
    <property type="component" value="Chromosome"/>
</dbReference>
<gene>
    <name evidence="1" type="ORF">TBCH5v1_1478</name>
</gene>
<dbReference type="GeneID" id="26136723"/>
<proteinExistence type="predicted"/>
<protein>
    <submittedName>
        <fullName evidence="1">Uncharacterized protein</fullName>
    </submittedName>
</protein>
<organism evidence="1 2">
    <name type="scientific">Thermococcus barophilus</name>
    <dbReference type="NCBI Taxonomy" id="55802"/>
    <lineage>
        <taxon>Archaea</taxon>
        <taxon>Methanobacteriati</taxon>
        <taxon>Methanobacteriota</taxon>
        <taxon>Thermococci</taxon>
        <taxon>Thermococcales</taxon>
        <taxon>Thermococcaceae</taxon>
        <taxon>Thermococcus</taxon>
    </lineage>
</organism>
<reference evidence="1 2" key="1">
    <citation type="journal article" date="2016" name="Genome Announc.">
        <title>Complete genome sequence of the hyperthermophilic and piezophilic archaeon Thermococcus barophilus Ch5, capable of growth at the expense of hydrogenogenesis from carbon monoxide and formate.</title>
        <authorList>
            <person name="Oger P."/>
            <person name="Sokolova T.G."/>
            <person name="Kozhevnikova D.A."/>
            <person name="Taranov E.A."/>
            <person name="Vannier P."/>
            <person name="Lee H.S."/>
            <person name="Kwon K.K."/>
            <person name="Kang S.G."/>
            <person name="Lee J.H."/>
            <person name="Bonch-Osmolovskaya E.A."/>
            <person name="Lebedinsky A.V."/>
        </authorList>
    </citation>
    <scope>NUCLEOTIDE SEQUENCE [LARGE SCALE GENOMIC DNA]</scope>
    <source>
        <strain evidence="2">Ch5</strain>
    </source>
</reference>
<evidence type="ECO:0000313" key="2">
    <source>
        <dbReference type="Proteomes" id="UP000066042"/>
    </source>
</evidence>
<name>A0A0S1XC89_THEBA</name>